<feature type="domain" description="RAD51 interacting motif" evidence="2">
    <location>
        <begin position="1131"/>
        <end position="1168"/>
    </location>
</feature>
<dbReference type="PANTHER" id="PTHR39229:SF1">
    <property type="entry name" value="RAD51-ASSOCIATED PROTEIN 2"/>
    <property type="match status" value="1"/>
</dbReference>
<dbReference type="InterPro" id="IPR031419">
    <property type="entry name" value="RAD51_interact"/>
</dbReference>
<feature type="region of interest" description="Disordered" evidence="1">
    <location>
        <begin position="151"/>
        <end position="184"/>
    </location>
</feature>
<evidence type="ECO:0000256" key="1">
    <source>
        <dbReference type="SAM" id="MobiDB-lite"/>
    </source>
</evidence>
<feature type="compositionally biased region" description="Basic and acidic residues" evidence="1">
    <location>
        <begin position="170"/>
        <end position="179"/>
    </location>
</feature>
<dbReference type="InterPro" id="IPR053355">
    <property type="entry name" value="RAD51-associated"/>
</dbReference>
<keyword evidence="4" id="KW-1185">Reference proteome</keyword>
<proteinExistence type="predicted"/>
<feature type="compositionally biased region" description="Low complexity" evidence="1">
    <location>
        <begin position="152"/>
        <end position="169"/>
    </location>
</feature>
<feature type="compositionally biased region" description="Polar residues" evidence="1">
    <location>
        <begin position="870"/>
        <end position="898"/>
    </location>
</feature>
<feature type="compositionally biased region" description="Basic and acidic residues" evidence="1">
    <location>
        <begin position="256"/>
        <end position="266"/>
    </location>
</feature>
<dbReference type="Pfam" id="PF15696">
    <property type="entry name" value="RAD51_interact"/>
    <property type="match status" value="1"/>
</dbReference>
<dbReference type="Ensembl" id="ENSSOCT00000008656.1">
    <property type="protein sequence ID" value="ENSSOCP00000008442.1"/>
    <property type="gene ID" value="ENSSOCG00000006441.1"/>
</dbReference>
<protein>
    <recommendedName>
        <fullName evidence="2">RAD51 interacting motif domain-containing protein</fullName>
    </recommendedName>
</protein>
<dbReference type="Proteomes" id="UP000694551">
    <property type="component" value="Unplaced"/>
</dbReference>
<reference evidence="3" key="2">
    <citation type="submission" date="2025-09" db="UniProtKB">
        <authorList>
            <consortium name="Ensembl"/>
        </authorList>
    </citation>
    <scope>IDENTIFICATION</scope>
</reference>
<dbReference type="AlphaFoldDB" id="A0A8D0F0D0"/>
<reference evidence="3" key="1">
    <citation type="submission" date="2025-08" db="UniProtKB">
        <authorList>
            <consortium name="Ensembl"/>
        </authorList>
    </citation>
    <scope>IDENTIFICATION</scope>
</reference>
<sequence length="1169" mass="133444">MESTCSERFSSASSDDTECYLYPKRIKIESNKKNIEKEEQQKLEQSIHCVNRYKTSPHEPLYLSERQNNWALGKQSCDTARKTCMREFFHFQTCSNEGTLCRVSENKLSTKKWSPENEDQNSKEDGISLNVHRQRLQTESLCVGSAANTGENLQVLNPPPVQQNNNIEQNNKRNGDNELRQNSSVTPLNRDLFWMESLSHESVSDKKWKQYQLLQIPFLCGTSSVFSHTENEKNNFLKKVCPTEDKDYSSSDNETTAERDNKEKKNSSYIIPTLKPLKSIQPLAIPNFRLPCISNKINSEVPSTNLKDTDWKNFKGQPSLMQSKQIYGVQKMSEIGKQKLQNDKSSVKASTVGSEFKENNYPSVSKQEHRALAEGGKVSVMYFRGNSTDTECNQIFAENYFRDKMLENSDGDDDRKSKIHIYISAKNIQNEKYVRMRNVKRMGRKSSNENAGTFHIQTSIPVTTEALQKNKLDMHCGVHNSNSDISLYDAESKLSTKQILDFKRYLTKKIVFESNCPCIVVQNFPDKKVNCNIFRGKEMFKLIEGVCTYLRSVSHKNSMKKQISFAKCLILLQDTFACSSLDKMYCCNITKTQYLIGANLIFWSYFPAHSQLKLEKVNSKCTNWEISVTTVKQDEKKLSKMCNSSFHGERFKTFPFVLCENKKHETTRCRNSVTSTNEVTDEVTYTMKKYLGTSSYINANRKECVKSKELQMNSHNFLSKKFFSVFDTYEKIPLTTDSGDLDQIPVVNQDNSVKKKLSEENAVTGSKEIHSLPAKSNGGLILPEQSKTTMEKCNSFLLRDSQTNKPEYCKKIDTYSLHLANKEEKVEDQNTSVNFENLFPSSSNVYQSVTLPLENSSFVNRVGSQGGHCRTSSSADKQSQSEQMHATIQSPSRGSPTMTDTYLQLQAKETVPFSVQGHTQTHKAVSSEPATLKKHLEYVKEQGEINDEQLHVTNESQCETVMNDLIMSYSEDESKTFIAAEEKLKMHLSIMNNGCLEDVKDKYLPLENKITYEFELKRKFDLVLEELHMFHEISKGDENNLSSLETNSHHNYCELNNSEGIDENVTSVSQKKIHISSPICGTIEGQNITESNESSLKEKISNENEDQKVSHEHCISRLSSEALLHSPIAEGYFLSHEVIRVQPLKTCKGPIRIGLSRKARPKQLHPYLK</sequence>
<evidence type="ECO:0000313" key="3">
    <source>
        <dbReference type="Ensembl" id="ENSSOCP00000008442.1"/>
    </source>
</evidence>
<evidence type="ECO:0000313" key="4">
    <source>
        <dbReference type="Proteomes" id="UP000694551"/>
    </source>
</evidence>
<feature type="region of interest" description="Disordered" evidence="1">
    <location>
        <begin position="862"/>
        <end position="898"/>
    </location>
</feature>
<name>A0A8D0F0D0_STROC</name>
<organism evidence="3 4">
    <name type="scientific">Strix occidentalis caurina</name>
    <name type="common">northern spotted owl</name>
    <dbReference type="NCBI Taxonomy" id="311401"/>
    <lineage>
        <taxon>Eukaryota</taxon>
        <taxon>Metazoa</taxon>
        <taxon>Chordata</taxon>
        <taxon>Craniata</taxon>
        <taxon>Vertebrata</taxon>
        <taxon>Euteleostomi</taxon>
        <taxon>Archelosauria</taxon>
        <taxon>Archosauria</taxon>
        <taxon>Dinosauria</taxon>
        <taxon>Saurischia</taxon>
        <taxon>Theropoda</taxon>
        <taxon>Coelurosauria</taxon>
        <taxon>Aves</taxon>
        <taxon>Neognathae</taxon>
        <taxon>Neoaves</taxon>
        <taxon>Telluraves</taxon>
        <taxon>Strigiformes</taxon>
        <taxon>Strigidae</taxon>
        <taxon>Strix</taxon>
    </lineage>
</organism>
<dbReference type="GO" id="GO:0032991">
    <property type="term" value="C:protein-containing complex"/>
    <property type="evidence" value="ECO:0007669"/>
    <property type="project" value="TreeGrafter"/>
</dbReference>
<feature type="region of interest" description="Disordered" evidence="1">
    <location>
        <begin position="242"/>
        <end position="267"/>
    </location>
</feature>
<accession>A0A8D0F0D0</accession>
<evidence type="ECO:0000259" key="2">
    <source>
        <dbReference type="Pfam" id="PF15696"/>
    </source>
</evidence>
<dbReference type="PANTHER" id="PTHR39229">
    <property type="entry name" value="MCG1037962"/>
    <property type="match status" value="1"/>
</dbReference>